<evidence type="ECO:0000313" key="1">
    <source>
        <dbReference type="EMBL" id="KAJ9111625.1"/>
    </source>
</evidence>
<gene>
    <name evidence="1" type="ORF">QFC19_000981</name>
</gene>
<accession>A0ACC2WIP4</accession>
<comment type="caution">
    <text evidence="1">The sequence shown here is derived from an EMBL/GenBank/DDBJ whole genome shotgun (WGS) entry which is preliminary data.</text>
</comment>
<reference evidence="1" key="1">
    <citation type="submission" date="2023-04" db="EMBL/GenBank/DDBJ databases">
        <title>Draft Genome sequencing of Naganishia species isolated from polar environments using Oxford Nanopore Technology.</title>
        <authorList>
            <person name="Leo P."/>
            <person name="Venkateswaran K."/>
        </authorList>
    </citation>
    <scope>NUCLEOTIDE SEQUENCE</scope>
    <source>
        <strain evidence="1">MNA-CCFEE 5261</strain>
    </source>
</reference>
<evidence type="ECO:0000313" key="2">
    <source>
        <dbReference type="Proteomes" id="UP001241377"/>
    </source>
</evidence>
<organism evidence="1 2">
    <name type="scientific">Naganishia cerealis</name>
    <dbReference type="NCBI Taxonomy" id="610337"/>
    <lineage>
        <taxon>Eukaryota</taxon>
        <taxon>Fungi</taxon>
        <taxon>Dikarya</taxon>
        <taxon>Basidiomycota</taxon>
        <taxon>Agaricomycotina</taxon>
        <taxon>Tremellomycetes</taxon>
        <taxon>Filobasidiales</taxon>
        <taxon>Filobasidiaceae</taxon>
        <taxon>Naganishia</taxon>
    </lineage>
</organism>
<protein>
    <submittedName>
        <fullName evidence="1">Uncharacterized protein</fullName>
    </submittedName>
</protein>
<sequence>MYSKPTTRSASKTQGRSSAHEVKELDSPTPKGSIQNRRRKSAAAVAGIEVTDAADAHTKFTKSTSKENPSSVRVNGRELDRGVKSLEAKLGETLEDLTIQLKPKGHGQYELFAPGTPLHELSISPEQLFSNKGDHPETSARPRATSKRSHKGPKSWRSWIFGRKLFFPAGILLGLAVSAVIFTPLSNIPPDILESLYTDAGNLDMRLPDVRNMMSGVKFPSFDFDLRDLANNLTVVQQTRKVFTNRDFEAGRHLQASEGVAAHHPVILVPGIVSTGLESWSTSEENKSFFRKRLWGTSTMIQAVLSDKKKWIEALSLDPETGLDPVGHKVRAAQGLDAASEFIQGYWVWQPIVQNLAAIGYDTNAMDMAAYDWRLSYMNLEIRDAYFTRLKNKIETFKKTTGQKAVLTSHSMGGTVVLYFLKWVEAVPEDDIDGLGFGGGGGPNWVEEHISDWVNIAGTLLGVSKSMTAFLSGEMKDTVEIHPAGSWVLEKFFSRKERASLFRKWPGSTSMWMKGTDRIWGNHESAPDDPDNVTDTHGRFFSFRETTDSEPASSQRPAEGEITPDTPRLNMTMNEAGQYILTHTPNSFQKMYEGNYSNGFETDVQVLQENHRDHRKWTNPLEIQLPNAPSMRIQCLYGYGKPTERSYWYMQGEYEHDEVHSEGADAQCTPDELQQMANGSLTTCRSPLDMPTARRHWIDTEITVEDSLPQVRKGVKFGEGDGTVPLLSLGAMCVRGWKDPKWNPAGIKVITKEFKHEPEALDLRGGARTYVIGVSSLITSKTDLLILYFLN</sequence>
<dbReference type="EMBL" id="JASBWR010000007">
    <property type="protein sequence ID" value="KAJ9111625.1"/>
    <property type="molecule type" value="Genomic_DNA"/>
</dbReference>
<dbReference type="Proteomes" id="UP001241377">
    <property type="component" value="Unassembled WGS sequence"/>
</dbReference>
<keyword evidence="2" id="KW-1185">Reference proteome</keyword>
<proteinExistence type="predicted"/>
<name>A0ACC2WIP4_9TREE</name>